<dbReference type="EMBL" id="SRLO01000045">
    <property type="protein sequence ID" value="TNN81602.1"/>
    <property type="molecule type" value="Genomic_DNA"/>
</dbReference>
<organism evidence="1 2">
    <name type="scientific">Liparis tanakae</name>
    <name type="common">Tanaka's snailfish</name>
    <dbReference type="NCBI Taxonomy" id="230148"/>
    <lineage>
        <taxon>Eukaryota</taxon>
        <taxon>Metazoa</taxon>
        <taxon>Chordata</taxon>
        <taxon>Craniata</taxon>
        <taxon>Vertebrata</taxon>
        <taxon>Euteleostomi</taxon>
        <taxon>Actinopterygii</taxon>
        <taxon>Neopterygii</taxon>
        <taxon>Teleostei</taxon>
        <taxon>Neoteleostei</taxon>
        <taxon>Acanthomorphata</taxon>
        <taxon>Eupercaria</taxon>
        <taxon>Perciformes</taxon>
        <taxon>Cottioidei</taxon>
        <taxon>Cottales</taxon>
        <taxon>Liparidae</taxon>
        <taxon>Liparis</taxon>
    </lineage>
</organism>
<dbReference type="Proteomes" id="UP000314294">
    <property type="component" value="Unassembled WGS sequence"/>
</dbReference>
<evidence type="ECO:0000313" key="2">
    <source>
        <dbReference type="Proteomes" id="UP000314294"/>
    </source>
</evidence>
<comment type="caution">
    <text evidence="1">The sequence shown here is derived from an EMBL/GenBank/DDBJ whole genome shotgun (WGS) entry which is preliminary data.</text>
</comment>
<name>A0A4Z2IWF3_9TELE</name>
<protein>
    <submittedName>
        <fullName evidence="1">Uncharacterized protein</fullName>
    </submittedName>
</protein>
<proteinExistence type="predicted"/>
<dbReference type="AlphaFoldDB" id="A0A4Z2IWF3"/>
<sequence>MKAASRVRLCFPLPPTPTSSAFPRGDSRIRFIRQLHVELIKGLEVLHLHQLVSVHPVGLVQIDFQQVRRGFQALCGTEENALGGEGREEGLRVSFQWLICSIYNRKENTAQSLWVLRQDGGVDGAQGLGSRKRQGEDREVALWREMQHKQMGPY</sequence>
<keyword evidence="2" id="KW-1185">Reference proteome</keyword>
<reference evidence="1 2" key="1">
    <citation type="submission" date="2019-03" db="EMBL/GenBank/DDBJ databases">
        <title>First draft genome of Liparis tanakae, snailfish: a comprehensive survey of snailfish specific genes.</title>
        <authorList>
            <person name="Kim W."/>
            <person name="Song I."/>
            <person name="Jeong J.-H."/>
            <person name="Kim D."/>
            <person name="Kim S."/>
            <person name="Ryu S."/>
            <person name="Song J.Y."/>
            <person name="Lee S.K."/>
        </authorList>
    </citation>
    <scope>NUCLEOTIDE SEQUENCE [LARGE SCALE GENOMIC DNA]</scope>
    <source>
        <tissue evidence="1">Muscle</tissue>
    </source>
</reference>
<evidence type="ECO:0000313" key="1">
    <source>
        <dbReference type="EMBL" id="TNN81602.1"/>
    </source>
</evidence>
<accession>A0A4Z2IWF3</accession>
<gene>
    <name evidence="1" type="ORF">EYF80_008048</name>
</gene>